<protein>
    <submittedName>
        <fullName evidence="1">Uncharacterized protein</fullName>
    </submittedName>
</protein>
<evidence type="ECO:0000313" key="1">
    <source>
        <dbReference type="EMBL" id="AIL96245.1"/>
    </source>
</evidence>
<accession>A0A077HJ24</accession>
<organism evidence="1 2">
    <name type="scientific">Corynebacterium ureicelerivorans</name>
    <dbReference type="NCBI Taxonomy" id="401472"/>
    <lineage>
        <taxon>Bacteria</taxon>
        <taxon>Bacillati</taxon>
        <taxon>Actinomycetota</taxon>
        <taxon>Actinomycetes</taxon>
        <taxon>Mycobacteriales</taxon>
        <taxon>Corynebacteriaceae</taxon>
        <taxon>Corynebacterium</taxon>
    </lineage>
</organism>
<dbReference type="Proteomes" id="UP000028939">
    <property type="component" value="Chromosome"/>
</dbReference>
<dbReference type="KEGG" id="cuv:CUREI_02000"/>
<dbReference type="AlphaFoldDB" id="A0A077HJ24"/>
<gene>
    <name evidence="1" type="ORF">CUREI_02000</name>
</gene>
<dbReference type="EMBL" id="CP009215">
    <property type="protein sequence ID" value="AIL96245.1"/>
    <property type="molecule type" value="Genomic_DNA"/>
</dbReference>
<reference evidence="1 2" key="1">
    <citation type="submission" date="2014-08" db="EMBL/GenBank/DDBJ databases">
        <title>Complete genome sequence of Corynebacterium ureicelerivorans DSM 45051, a lipophilic and urea-splitting isolate from a blood culture of a septicaemia patient.</title>
        <authorList>
            <person name="Tippelt A."/>
            <person name="Albersmeier A."/>
            <person name="Brinkrolf K."/>
            <person name="Ruckert C."/>
            <person name="Tauch A."/>
        </authorList>
    </citation>
    <scope>NUCLEOTIDE SEQUENCE [LARGE SCALE GENOMIC DNA]</scope>
    <source>
        <strain evidence="1 2">IMMIB RIV-2301</strain>
    </source>
</reference>
<keyword evidence="2" id="KW-1185">Reference proteome</keyword>
<dbReference type="HOGENOM" id="CLU_074514_1_0_11"/>
<name>A0A077HJ24_9CORY</name>
<sequence>MPVSAPRCILSGVSGTPIRTASAAAANLAVVDELPAQTSRADQIAELRARMAAIGGEVPQQVVEDGDTLAVGGVLSLVLPNGGLPRQAVTHISDTPALIVELIGQVTGAGGRAGIVGWPELSYAGIDADALERVVAVPDAGLDDFSVAGVLAEGLDLVVLRTRSPFQLTPVRARPLLARIRKGQAALVCVNVEVPSPALTVTGRLASFHGIGRGVGRITGIDFDVRAETKGYRPASARVTLGAGSAGGVDKRRLRAVI</sequence>
<proteinExistence type="predicted"/>
<dbReference type="STRING" id="401472.CUREI_02000"/>
<evidence type="ECO:0000313" key="2">
    <source>
        <dbReference type="Proteomes" id="UP000028939"/>
    </source>
</evidence>